<protein>
    <recommendedName>
        <fullName evidence="10">YicC family protein</fullName>
    </recommendedName>
</protein>
<feature type="domain" description="Endoribonuclease YicC-like N-terminal" evidence="6">
    <location>
        <begin position="2"/>
        <end position="156"/>
    </location>
</feature>
<evidence type="ECO:0008006" key="10">
    <source>
        <dbReference type="Google" id="ProtNLM"/>
    </source>
</evidence>
<comment type="caution">
    <text evidence="8">The sequence shown here is derived from an EMBL/GenBank/DDBJ whole genome shotgun (WGS) entry which is preliminary data.</text>
</comment>
<feature type="domain" description="Endoribonuclease YicC-like C-terminal" evidence="7">
    <location>
        <begin position="174"/>
        <end position="292"/>
    </location>
</feature>
<organism evidence="8 9">
    <name type="scientific">Archangium violaceum Cb vi76</name>
    <dbReference type="NCBI Taxonomy" id="1406225"/>
    <lineage>
        <taxon>Bacteria</taxon>
        <taxon>Pseudomonadati</taxon>
        <taxon>Myxococcota</taxon>
        <taxon>Myxococcia</taxon>
        <taxon>Myxococcales</taxon>
        <taxon>Cystobacterineae</taxon>
        <taxon>Archangiaceae</taxon>
        <taxon>Archangium</taxon>
    </lineage>
</organism>
<comment type="similarity">
    <text evidence="5">Belongs to the YicC/YloC family.</text>
</comment>
<gene>
    <name evidence="8" type="ORF">Q664_42805</name>
</gene>
<dbReference type="NCBIfam" id="TIGR00255">
    <property type="entry name" value="YicC/YloC family endoribonuclease"/>
    <property type="match status" value="1"/>
</dbReference>
<dbReference type="PANTHER" id="PTHR30636">
    <property type="entry name" value="UPF0701 PROTEIN YICC"/>
    <property type="match status" value="1"/>
</dbReference>
<dbReference type="InterPro" id="IPR013527">
    <property type="entry name" value="YicC-like_N"/>
</dbReference>
<proteinExistence type="inferred from homology"/>
<keyword evidence="3" id="KW-0255">Endonuclease</keyword>
<evidence type="ECO:0000259" key="7">
    <source>
        <dbReference type="Pfam" id="PF08340"/>
    </source>
</evidence>
<comment type="cofactor">
    <cofactor evidence="1">
        <name>a divalent metal cation</name>
        <dbReference type="ChEBI" id="CHEBI:60240"/>
    </cofactor>
</comment>
<dbReference type="GO" id="GO:0004521">
    <property type="term" value="F:RNA endonuclease activity"/>
    <property type="evidence" value="ECO:0007669"/>
    <property type="project" value="InterPro"/>
</dbReference>
<evidence type="ECO:0000256" key="2">
    <source>
        <dbReference type="ARBA" id="ARBA00022722"/>
    </source>
</evidence>
<evidence type="ECO:0000313" key="9">
    <source>
        <dbReference type="Proteomes" id="UP000028547"/>
    </source>
</evidence>
<dbReference type="GO" id="GO:0016787">
    <property type="term" value="F:hydrolase activity"/>
    <property type="evidence" value="ECO:0007669"/>
    <property type="project" value="UniProtKB-KW"/>
</dbReference>
<evidence type="ECO:0000256" key="1">
    <source>
        <dbReference type="ARBA" id="ARBA00001968"/>
    </source>
</evidence>
<dbReference type="PANTHER" id="PTHR30636:SF3">
    <property type="entry name" value="UPF0701 PROTEIN YICC"/>
    <property type="match status" value="1"/>
</dbReference>
<name>A0A084SI38_9BACT</name>
<evidence type="ECO:0000256" key="5">
    <source>
        <dbReference type="ARBA" id="ARBA00035648"/>
    </source>
</evidence>
<keyword evidence="2" id="KW-0540">Nuclease</keyword>
<keyword evidence="4" id="KW-0378">Hydrolase</keyword>
<reference evidence="8 9" key="1">
    <citation type="submission" date="2014-07" db="EMBL/GenBank/DDBJ databases">
        <title>Draft Genome Sequence of Gephyronic Acid Producer, Cystobacter violaceus Strain Cb vi76.</title>
        <authorList>
            <person name="Stevens D.C."/>
            <person name="Young J."/>
            <person name="Carmichael R."/>
            <person name="Tan J."/>
            <person name="Taylor R.E."/>
        </authorList>
    </citation>
    <scope>NUCLEOTIDE SEQUENCE [LARGE SCALE GENOMIC DNA]</scope>
    <source>
        <strain evidence="8 9">Cb vi76</strain>
    </source>
</reference>
<accession>A0A084SI38</accession>
<dbReference type="Proteomes" id="UP000028547">
    <property type="component" value="Unassembled WGS sequence"/>
</dbReference>
<evidence type="ECO:0000313" key="8">
    <source>
        <dbReference type="EMBL" id="KFA88123.1"/>
    </source>
</evidence>
<dbReference type="EMBL" id="JPMI01000302">
    <property type="protein sequence ID" value="KFA88123.1"/>
    <property type="molecule type" value="Genomic_DNA"/>
</dbReference>
<sequence length="292" mass="32767">MLKSMTGFGAGRARVRDEEFSVELRSLNHKFCEVKARVPRELAALEAALVKQVKDRLARGSVEVFIKRQTVTAAGTVPVVDVGLVREYSRAYRQVAEALGMMAEVSWTHVANQPGVMKLEERGMDVEAATQAVQEALAQALGALEQMRQVEGEAIRADLDARLGLIERWSQEVAQMAPRSVEEYRQRLAERVAELARGISVDEQRLAQEVAIFAERTDIAEEMTRLASHLEQFRHLMAGSEPSGRRMDFLVQEMHREVNTTGSKSQHAEISSRVVSMKAEVERIREQVQNVE</sequence>
<evidence type="ECO:0000259" key="6">
    <source>
        <dbReference type="Pfam" id="PF03755"/>
    </source>
</evidence>
<dbReference type="Pfam" id="PF08340">
    <property type="entry name" value="YicC-like_C"/>
    <property type="match status" value="1"/>
</dbReference>
<evidence type="ECO:0000256" key="3">
    <source>
        <dbReference type="ARBA" id="ARBA00022759"/>
    </source>
</evidence>
<dbReference type="AlphaFoldDB" id="A0A084SI38"/>
<dbReference type="InterPro" id="IPR013551">
    <property type="entry name" value="YicC-like_C"/>
</dbReference>
<dbReference type="Pfam" id="PF03755">
    <property type="entry name" value="YicC-like_N"/>
    <property type="match status" value="1"/>
</dbReference>
<dbReference type="InterPro" id="IPR005229">
    <property type="entry name" value="YicC/YloC-like"/>
</dbReference>
<evidence type="ECO:0000256" key="4">
    <source>
        <dbReference type="ARBA" id="ARBA00022801"/>
    </source>
</evidence>
<dbReference type="RefSeq" id="WP_043409590.1">
    <property type="nucleotide sequence ID" value="NZ_JPMI01000302.1"/>
</dbReference>